<dbReference type="InterPro" id="IPR013325">
    <property type="entry name" value="RNA_pol_sigma_r2"/>
</dbReference>
<dbReference type="Proteomes" id="UP000223759">
    <property type="component" value="Unassembled WGS sequence"/>
</dbReference>
<feature type="domain" description="RNA polymerase sigma-70 region 2" evidence="6">
    <location>
        <begin position="19"/>
        <end position="77"/>
    </location>
</feature>
<protein>
    <submittedName>
        <fullName evidence="8">RNA polymerase sigma-70 factor, ECF subfamily</fullName>
    </submittedName>
</protein>
<gene>
    <name evidence="8" type="ORF">SAMN05216526_1675</name>
</gene>
<dbReference type="AlphaFoldDB" id="A0A1R3W409"/>
<dbReference type="SUPFAM" id="SSF88946">
    <property type="entry name" value="Sigma2 domain of RNA polymerase sigma factors"/>
    <property type="match status" value="1"/>
</dbReference>
<reference evidence="8 9" key="1">
    <citation type="submission" date="2017-01" db="EMBL/GenBank/DDBJ databases">
        <authorList>
            <person name="Mah S.A."/>
            <person name="Swanson W.J."/>
            <person name="Moy G.W."/>
            <person name="Vacquier V.D."/>
        </authorList>
    </citation>
    <scope>NUCLEOTIDE SEQUENCE [LARGE SCALE GENOMIC DNA]</scope>
    <source>
        <strain evidence="8 9">M9</strain>
    </source>
</reference>
<organism evidence="8 9">
    <name type="scientific">Ectothiorhodosinus mongolicus</name>
    <dbReference type="NCBI Taxonomy" id="233100"/>
    <lineage>
        <taxon>Bacteria</taxon>
        <taxon>Pseudomonadati</taxon>
        <taxon>Pseudomonadota</taxon>
        <taxon>Gammaproteobacteria</taxon>
        <taxon>Chromatiales</taxon>
        <taxon>Ectothiorhodospiraceae</taxon>
        <taxon>Ectothiorhodosinus</taxon>
    </lineage>
</organism>
<evidence type="ECO:0000256" key="5">
    <source>
        <dbReference type="SAM" id="MobiDB-lite"/>
    </source>
</evidence>
<evidence type="ECO:0000256" key="4">
    <source>
        <dbReference type="ARBA" id="ARBA00023163"/>
    </source>
</evidence>
<accession>A0A1R3W409</accession>
<dbReference type="Gene3D" id="1.10.10.10">
    <property type="entry name" value="Winged helix-like DNA-binding domain superfamily/Winged helix DNA-binding domain"/>
    <property type="match status" value="1"/>
</dbReference>
<dbReference type="EMBL" id="FTPK01000003">
    <property type="protein sequence ID" value="SIT72533.1"/>
    <property type="molecule type" value="Genomic_DNA"/>
</dbReference>
<evidence type="ECO:0000313" key="9">
    <source>
        <dbReference type="Proteomes" id="UP000223759"/>
    </source>
</evidence>
<name>A0A1R3W409_9GAMM</name>
<keyword evidence="4" id="KW-0804">Transcription</keyword>
<dbReference type="InterPro" id="IPR036388">
    <property type="entry name" value="WH-like_DNA-bd_sf"/>
</dbReference>
<dbReference type="PANTHER" id="PTHR43133:SF64">
    <property type="entry name" value="ECF SIGMA FACTOR"/>
    <property type="match status" value="1"/>
</dbReference>
<feature type="domain" description="RNA polymerase sigma factor 70 region 4 type 2" evidence="7">
    <location>
        <begin position="121"/>
        <end position="170"/>
    </location>
</feature>
<dbReference type="PANTHER" id="PTHR43133">
    <property type="entry name" value="RNA POLYMERASE ECF-TYPE SIGMA FACTO"/>
    <property type="match status" value="1"/>
</dbReference>
<dbReference type="GO" id="GO:0016987">
    <property type="term" value="F:sigma factor activity"/>
    <property type="evidence" value="ECO:0007669"/>
    <property type="project" value="UniProtKB-KW"/>
</dbReference>
<dbReference type="NCBIfam" id="NF006550">
    <property type="entry name" value="PRK09047.1"/>
    <property type="match status" value="1"/>
</dbReference>
<keyword evidence="3" id="KW-0731">Sigma factor</keyword>
<dbReference type="STRING" id="233100.SAMN05216526_1675"/>
<sequence>MNDSSSADLEGFFLQVQGRAVTMAAMAVGDRETALDLVQDTMVRLLGSYRQYQPDAWPPLFWKILQNVIRDTYRRRRVRQRIMAFFPARDGEEDPDPLAGLADEHSPQPDGALSDARFSADLQRALQALPLRQQQAFLLRHWEGLDTSETAAALGISEGSVKTHLSRAMAVLRERLEAHQ</sequence>
<dbReference type="SUPFAM" id="SSF88659">
    <property type="entry name" value="Sigma3 and sigma4 domains of RNA polymerase sigma factors"/>
    <property type="match status" value="1"/>
</dbReference>
<dbReference type="RefSeq" id="WP_076756077.1">
    <property type="nucleotide sequence ID" value="NZ_CP023018.1"/>
</dbReference>
<dbReference type="Pfam" id="PF04542">
    <property type="entry name" value="Sigma70_r2"/>
    <property type="match status" value="1"/>
</dbReference>
<dbReference type="InterPro" id="IPR013324">
    <property type="entry name" value="RNA_pol_sigma_r3/r4-like"/>
</dbReference>
<dbReference type="CDD" id="cd06171">
    <property type="entry name" value="Sigma70_r4"/>
    <property type="match status" value="1"/>
</dbReference>
<dbReference type="InterPro" id="IPR014284">
    <property type="entry name" value="RNA_pol_sigma-70_dom"/>
</dbReference>
<dbReference type="OrthoDB" id="9783733at2"/>
<dbReference type="InterPro" id="IPR013249">
    <property type="entry name" value="RNA_pol_sigma70_r4_t2"/>
</dbReference>
<evidence type="ECO:0000256" key="2">
    <source>
        <dbReference type="ARBA" id="ARBA00023015"/>
    </source>
</evidence>
<dbReference type="InterPro" id="IPR039425">
    <property type="entry name" value="RNA_pol_sigma-70-like"/>
</dbReference>
<evidence type="ECO:0000313" key="8">
    <source>
        <dbReference type="EMBL" id="SIT72533.1"/>
    </source>
</evidence>
<keyword evidence="9" id="KW-1185">Reference proteome</keyword>
<feature type="region of interest" description="Disordered" evidence="5">
    <location>
        <begin position="89"/>
        <end position="112"/>
    </location>
</feature>
<keyword evidence="2" id="KW-0805">Transcription regulation</keyword>
<dbReference type="InterPro" id="IPR007627">
    <property type="entry name" value="RNA_pol_sigma70_r2"/>
</dbReference>
<evidence type="ECO:0000256" key="1">
    <source>
        <dbReference type="ARBA" id="ARBA00010641"/>
    </source>
</evidence>
<dbReference type="GO" id="GO:0006352">
    <property type="term" value="P:DNA-templated transcription initiation"/>
    <property type="evidence" value="ECO:0007669"/>
    <property type="project" value="InterPro"/>
</dbReference>
<evidence type="ECO:0000256" key="3">
    <source>
        <dbReference type="ARBA" id="ARBA00023082"/>
    </source>
</evidence>
<dbReference type="Gene3D" id="1.10.1740.10">
    <property type="match status" value="1"/>
</dbReference>
<evidence type="ECO:0000259" key="7">
    <source>
        <dbReference type="Pfam" id="PF08281"/>
    </source>
</evidence>
<dbReference type="Pfam" id="PF08281">
    <property type="entry name" value="Sigma70_r4_2"/>
    <property type="match status" value="1"/>
</dbReference>
<proteinExistence type="inferred from homology"/>
<dbReference type="GO" id="GO:0003677">
    <property type="term" value="F:DNA binding"/>
    <property type="evidence" value="ECO:0007669"/>
    <property type="project" value="InterPro"/>
</dbReference>
<comment type="similarity">
    <text evidence="1">Belongs to the sigma-70 factor family. ECF subfamily.</text>
</comment>
<dbReference type="NCBIfam" id="TIGR02937">
    <property type="entry name" value="sigma70-ECF"/>
    <property type="match status" value="1"/>
</dbReference>
<evidence type="ECO:0000259" key="6">
    <source>
        <dbReference type="Pfam" id="PF04542"/>
    </source>
</evidence>